<evidence type="ECO:0000256" key="7">
    <source>
        <dbReference type="SAM" id="MobiDB-lite"/>
    </source>
</evidence>
<keyword evidence="2 6" id="KW-0678">Repressor</keyword>
<keyword evidence="10" id="KW-1185">Reference proteome</keyword>
<evidence type="ECO:0000256" key="3">
    <source>
        <dbReference type="ARBA" id="ARBA00023015"/>
    </source>
</evidence>
<dbReference type="EMBL" id="JABFUD020000004">
    <property type="protein sequence ID" value="KAI5081301.1"/>
    <property type="molecule type" value="Genomic_DNA"/>
</dbReference>
<feature type="region of interest" description="Disordered" evidence="7">
    <location>
        <begin position="146"/>
        <end position="166"/>
    </location>
</feature>
<evidence type="ECO:0000256" key="1">
    <source>
        <dbReference type="ARBA" id="ARBA00004123"/>
    </source>
</evidence>
<keyword evidence="4 6" id="KW-0804">Transcription</keyword>
<evidence type="ECO:0000259" key="8">
    <source>
        <dbReference type="PROSITE" id="PS51754"/>
    </source>
</evidence>
<protein>
    <recommendedName>
        <fullName evidence="6">Transcription repressor</fullName>
    </recommendedName>
    <alternativeName>
        <fullName evidence="6">Ovate family protein</fullName>
    </alternativeName>
</protein>
<dbReference type="GO" id="GO:0005634">
    <property type="term" value="C:nucleus"/>
    <property type="evidence" value="ECO:0007669"/>
    <property type="project" value="UniProtKB-SubCell"/>
</dbReference>
<dbReference type="OrthoDB" id="1928390at2759"/>
<dbReference type="GO" id="GO:0045892">
    <property type="term" value="P:negative regulation of DNA-templated transcription"/>
    <property type="evidence" value="ECO:0007669"/>
    <property type="project" value="UniProtKB-UniRule"/>
</dbReference>
<comment type="subcellular location">
    <subcellularLocation>
        <location evidence="1 6">Nucleus</location>
    </subcellularLocation>
</comment>
<proteinExistence type="predicted"/>
<dbReference type="NCBIfam" id="TIGR01568">
    <property type="entry name" value="A_thal_3678"/>
    <property type="match status" value="1"/>
</dbReference>
<reference evidence="9" key="1">
    <citation type="submission" date="2021-01" db="EMBL/GenBank/DDBJ databases">
        <title>Adiantum capillus-veneris genome.</title>
        <authorList>
            <person name="Fang Y."/>
            <person name="Liao Q."/>
        </authorList>
    </citation>
    <scope>NUCLEOTIDE SEQUENCE</scope>
    <source>
        <strain evidence="9">H3</strain>
        <tissue evidence="9">Leaf</tissue>
    </source>
</reference>
<sequence>MGKLACPAAFARALSLQRANTRAKSSRADGLEKPTPPADGELSKRIDVMLTNISNCTSIASQSKDRDIAAISSDPSTAIKRSNSQDISFTAFKPCLATLSERIDRGLDLWDREFSSMSSYASDFEGFLSGLQRGVDSGCSSFHLGSKGKAEDATSSSSTSSWTEASLRDAVGQMDEQASLFDSKHRHHGSDSCIKAAPPSDLGERDIADNQVSITNLGKASVDRKEVERGEKLAIVNSAVEEARYGSQALCDKLLRASSLISTGNAFYTSKAASSCSSLNGCMINGKEGETMSMTEAEPKGIGARLGVAELPANSVAIEKVSANPEVDFSESMYEMMIEKGDVEEDMEELLNCYLLLNPAELHHMIMEAFSYVWIDMIMSIR</sequence>
<comment type="function">
    <text evidence="6">Transcriptional repressor that regulates multiple aspects of plant growth and development.</text>
</comment>
<evidence type="ECO:0000313" key="9">
    <source>
        <dbReference type="EMBL" id="KAI5081301.1"/>
    </source>
</evidence>
<keyword evidence="3 6" id="KW-0805">Transcription regulation</keyword>
<dbReference type="InterPro" id="IPR006458">
    <property type="entry name" value="Ovate_C"/>
</dbReference>
<dbReference type="PANTHER" id="PTHR33057">
    <property type="entry name" value="TRANSCRIPTION REPRESSOR OFP7-RELATED"/>
    <property type="match status" value="1"/>
</dbReference>
<comment type="caution">
    <text evidence="9">The sequence shown here is derived from an EMBL/GenBank/DDBJ whole genome shotgun (WGS) entry which is preliminary data.</text>
</comment>
<dbReference type="Proteomes" id="UP000886520">
    <property type="component" value="Chromosome 4"/>
</dbReference>
<evidence type="ECO:0000256" key="5">
    <source>
        <dbReference type="ARBA" id="ARBA00023242"/>
    </source>
</evidence>
<evidence type="ECO:0000256" key="6">
    <source>
        <dbReference type="RuleBase" id="RU367028"/>
    </source>
</evidence>
<name>A0A9D4V7J6_ADICA</name>
<feature type="domain" description="OVATE" evidence="8">
    <location>
        <begin position="318"/>
        <end position="376"/>
    </location>
</feature>
<dbReference type="PROSITE" id="PS51754">
    <property type="entry name" value="OVATE"/>
    <property type="match status" value="1"/>
</dbReference>
<gene>
    <name evidence="9" type="ORF">GOP47_0004484</name>
</gene>
<feature type="region of interest" description="Disordered" evidence="7">
    <location>
        <begin position="21"/>
        <end position="41"/>
    </location>
</feature>
<evidence type="ECO:0000313" key="10">
    <source>
        <dbReference type="Proteomes" id="UP000886520"/>
    </source>
</evidence>
<evidence type="ECO:0000256" key="4">
    <source>
        <dbReference type="ARBA" id="ARBA00023163"/>
    </source>
</evidence>
<dbReference type="Pfam" id="PF04844">
    <property type="entry name" value="Ovate"/>
    <property type="match status" value="1"/>
</dbReference>
<dbReference type="PANTHER" id="PTHR33057:SF70">
    <property type="entry name" value="TRANSCRIPTION REPRESSOR-RELATED"/>
    <property type="match status" value="1"/>
</dbReference>
<organism evidence="9 10">
    <name type="scientific">Adiantum capillus-veneris</name>
    <name type="common">Maidenhair fern</name>
    <dbReference type="NCBI Taxonomy" id="13818"/>
    <lineage>
        <taxon>Eukaryota</taxon>
        <taxon>Viridiplantae</taxon>
        <taxon>Streptophyta</taxon>
        <taxon>Embryophyta</taxon>
        <taxon>Tracheophyta</taxon>
        <taxon>Polypodiopsida</taxon>
        <taxon>Polypodiidae</taxon>
        <taxon>Polypodiales</taxon>
        <taxon>Pteridineae</taxon>
        <taxon>Pteridaceae</taxon>
        <taxon>Vittarioideae</taxon>
        <taxon>Adiantum</taxon>
    </lineage>
</organism>
<dbReference type="InterPro" id="IPR038933">
    <property type="entry name" value="Ovate"/>
</dbReference>
<feature type="region of interest" description="Disordered" evidence="7">
    <location>
        <begin position="181"/>
        <end position="200"/>
    </location>
</feature>
<keyword evidence="5 6" id="KW-0539">Nucleus</keyword>
<accession>A0A9D4V7J6</accession>
<evidence type="ECO:0000256" key="2">
    <source>
        <dbReference type="ARBA" id="ARBA00022491"/>
    </source>
</evidence>
<dbReference type="AlphaFoldDB" id="A0A9D4V7J6"/>